<dbReference type="PANTHER" id="PTHR46445:SF3">
    <property type="entry name" value="RNA POLYMERASE II DEGRADATION FACTOR-LIKE PROTEIN (DUF1296)-RELATED"/>
    <property type="match status" value="1"/>
</dbReference>
<protein>
    <submittedName>
        <fullName evidence="3">GBF-interacting protein 1-like protein isoform X2</fullName>
    </submittedName>
</protein>
<feature type="domain" description="FAD/NAD(P)-binding" evidence="2">
    <location>
        <begin position="54"/>
        <end position="99"/>
    </location>
</feature>
<sequence>MENRSWLWRKKSSEKSPGETESSGSVSSHSERFSDDQVYCETVSSEGLQRQPYRFKVAYDKLVIASGSEPLTFNINGVKEHASFLREVQHAQEIRKKLLLNLMLSENPVKDISGAVSSAGAGLQQLSLQQEISAPPAGDNPAVIIPSHMQVPTPDCSHLSFGSFGPGNSAGFSASFLSKTLKSISDEASTAPDDSSVEHLDSRNHETSKENVGPPSSSQPEVLKQDGAVEATHGYQYPLPSSQLSYVIESATQVNAAGYSYSQTHSQMQSLSSFSSVLISTPLPLRWSERRMRMSRLDPSGSPMMSSRRRVGL</sequence>
<dbReference type="GO" id="GO:0016491">
    <property type="term" value="F:oxidoreductase activity"/>
    <property type="evidence" value="ECO:0007669"/>
    <property type="project" value="InterPro"/>
</dbReference>
<evidence type="ECO:0000313" key="3">
    <source>
        <dbReference type="EMBL" id="RWR83643.1"/>
    </source>
</evidence>
<feature type="region of interest" description="Disordered" evidence="1">
    <location>
        <begin position="187"/>
        <end position="222"/>
    </location>
</feature>
<evidence type="ECO:0000259" key="2">
    <source>
        <dbReference type="Pfam" id="PF07992"/>
    </source>
</evidence>
<comment type="caution">
    <text evidence="3">The sequence shown here is derived from an EMBL/GenBank/DDBJ whole genome shotgun (WGS) entry which is preliminary data.</text>
</comment>
<feature type="compositionally biased region" description="Basic and acidic residues" evidence="1">
    <location>
        <begin position="196"/>
        <end position="209"/>
    </location>
</feature>
<organism evidence="3 4">
    <name type="scientific">Cinnamomum micranthum f. kanehirae</name>
    <dbReference type="NCBI Taxonomy" id="337451"/>
    <lineage>
        <taxon>Eukaryota</taxon>
        <taxon>Viridiplantae</taxon>
        <taxon>Streptophyta</taxon>
        <taxon>Embryophyta</taxon>
        <taxon>Tracheophyta</taxon>
        <taxon>Spermatophyta</taxon>
        <taxon>Magnoliopsida</taxon>
        <taxon>Magnoliidae</taxon>
        <taxon>Laurales</taxon>
        <taxon>Lauraceae</taxon>
        <taxon>Cinnamomum</taxon>
    </lineage>
</organism>
<name>A0A3S3QDF9_9MAGN</name>
<gene>
    <name evidence="3" type="ORF">CKAN_01240300</name>
</gene>
<dbReference type="EMBL" id="QPKB01000004">
    <property type="protein sequence ID" value="RWR83643.1"/>
    <property type="molecule type" value="Genomic_DNA"/>
</dbReference>
<reference evidence="3 4" key="1">
    <citation type="journal article" date="2019" name="Nat. Plants">
        <title>Stout camphor tree genome fills gaps in understanding of flowering plant genome evolution.</title>
        <authorList>
            <person name="Chaw S.M."/>
            <person name="Liu Y.C."/>
            <person name="Wu Y.W."/>
            <person name="Wang H.Y."/>
            <person name="Lin C.I."/>
            <person name="Wu C.S."/>
            <person name="Ke H.M."/>
            <person name="Chang L.Y."/>
            <person name="Hsu C.Y."/>
            <person name="Yang H.T."/>
            <person name="Sudianto E."/>
            <person name="Hsu M.H."/>
            <person name="Wu K.P."/>
            <person name="Wang L.N."/>
            <person name="Leebens-Mack J.H."/>
            <person name="Tsai I.J."/>
        </authorList>
    </citation>
    <scope>NUCLEOTIDE SEQUENCE [LARGE SCALE GENOMIC DNA]</scope>
    <source>
        <strain evidence="4">cv. Chaw 1501</strain>
        <tissue evidence="3">Young leaves</tissue>
    </source>
</reference>
<dbReference type="InterPro" id="IPR023753">
    <property type="entry name" value="FAD/NAD-binding_dom"/>
</dbReference>
<dbReference type="Gene3D" id="3.50.50.100">
    <property type="match status" value="1"/>
</dbReference>
<keyword evidence="4" id="KW-1185">Reference proteome</keyword>
<feature type="region of interest" description="Disordered" evidence="1">
    <location>
        <begin position="1"/>
        <end position="34"/>
    </location>
</feature>
<feature type="compositionally biased region" description="Low complexity" evidence="1">
    <location>
        <begin position="19"/>
        <end position="28"/>
    </location>
</feature>
<accession>A0A3S3QDF9</accession>
<dbReference type="Pfam" id="PF07992">
    <property type="entry name" value="Pyr_redox_2"/>
    <property type="match status" value="1"/>
</dbReference>
<proteinExistence type="predicted"/>
<evidence type="ECO:0000256" key="1">
    <source>
        <dbReference type="SAM" id="MobiDB-lite"/>
    </source>
</evidence>
<evidence type="ECO:0000313" key="4">
    <source>
        <dbReference type="Proteomes" id="UP000283530"/>
    </source>
</evidence>
<dbReference type="PANTHER" id="PTHR46445">
    <property type="entry name" value="RNA POLYMERASE II DEGRADATION FACTOR-LIKE PROTEIN (DUF1296)"/>
    <property type="match status" value="1"/>
</dbReference>
<dbReference type="STRING" id="337451.A0A3S3QDF9"/>
<dbReference type="OrthoDB" id="762072at2759"/>
<dbReference type="AlphaFoldDB" id="A0A3S3QDF9"/>
<dbReference type="Proteomes" id="UP000283530">
    <property type="component" value="Unassembled WGS sequence"/>
</dbReference>